<organism evidence="2 3">
    <name type="scientific">Corynebacterium variabile</name>
    <dbReference type="NCBI Taxonomy" id="1727"/>
    <lineage>
        <taxon>Bacteria</taxon>
        <taxon>Bacillati</taxon>
        <taxon>Actinomycetota</taxon>
        <taxon>Actinomycetes</taxon>
        <taxon>Mycobacteriales</taxon>
        <taxon>Corynebacteriaceae</taxon>
        <taxon>Corynebacterium</taxon>
    </lineage>
</organism>
<comment type="caution">
    <text evidence="2">The sequence shown here is derived from an EMBL/GenBank/DDBJ whole genome shotgun (WGS) entry which is preliminary data.</text>
</comment>
<evidence type="ECO:0000256" key="1">
    <source>
        <dbReference type="SAM" id="MobiDB-lite"/>
    </source>
</evidence>
<name>A0A3B9QVJ6_9CORY</name>
<protein>
    <submittedName>
        <fullName evidence="2">Uncharacterized protein</fullName>
    </submittedName>
</protein>
<dbReference type="Proteomes" id="UP000260925">
    <property type="component" value="Unassembled WGS sequence"/>
</dbReference>
<accession>A0A3B9QVJ6</accession>
<feature type="region of interest" description="Disordered" evidence="1">
    <location>
        <begin position="105"/>
        <end position="151"/>
    </location>
</feature>
<dbReference type="AlphaFoldDB" id="A0A3B9QVJ6"/>
<sequence length="151" mass="15072">MGHSRSGRPGRPGRRRASGVVALGVTAALATTLTGCSSESNEVEDAGYAKICRDETTEERLPDEECEERVGNSHMHAGWFFLPLLLGGARTNVPAVGAPVAANSGTTSVPAGTKTQPAPRTGGNITRGGFGSTGGGAGNSGGSGHGHSMGG</sequence>
<feature type="compositionally biased region" description="Polar residues" evidence="1">
    <location>
        <begin position="105"/>
        <end position="118"/>
    </location>
</feature>
<feature type="compositionally biased region" description="Gly residues" evidence="1">
    <location>
        <begin position="125"/>
        <end position="151"/>
    </location>
</feature>
<evidence type="ECO:0000313" key="2">
    <source>
        <dbReference type="EMBL" id="HAF73010.1"/>
    </source>
</evidence>
<dbReference type="EMBL" id="DMDD01000224">
    <property type="protein sequence ID" value="HAF73010.1"/>
    <property type="molecule type" value="Genomic_DNA"/>
</dbReference>
<proteinExistence type="predicted"/>
<gene>
    <name evidence="2" type="ORF">DCL06_09410</name>
</gene>
<evidence type="ECO:0000313" key="3">
    <source>
        <dbReference type="Proteomes" id="UP000260925"/>
    </source>
</evidence>
<dbReference type="RefSeq" id="WP_312777881.1">
    <property type="nucleotide sequence ID" value="NZ_CAURZS010000002.1"/>
</dbReference>
<reference evidence="2 3" key="1">
    <citation type="journal article" date="2018" name="Nat. Biotechnol.">
        <title>A standardized bacterial taxonomy based on genome phylogeny substantially revises the tree of life.</title>
        <authorList>
            <person name="Parks D.H."/>
            <person name="Chuvochina M."/>
            <person name="Waite D.W."/>
            <person name="Rinke C."/>
            <person name="Skarshewski A."/>
            <person name="Chaumeil P.A."/>
            <person name="Hugenholtz P."/>
        </authorList>
    </citation>
    <scope>NUCLEOTIDE SEQUENCE [LARGE SCALE GENOMIC DNA]</scope>
    <source>
        <strain evidence="2">UBA9851</strain>
    </source>
</reference>